<reference evidence="4" key="3">
    <citation type="journal article" date="2011" name="PLoS ONE">
        <title>Genome sequence of a mesophilic hydrogenotrophic methanogen Methanocella paludicola, the first cultivated representative of the order Methanocellales.</title>
        <authorList>
            <person name="Sakai S."/>
            <person name="Takaki Y."/>
            <person name="Shimamura S."/>
            <person name="Sekine M."/>
            <person name="Tajima T."/>
            <person name="Kosugi H."/>
            <person name="Ichikawa N."/>
            <person name="Tasumi E."/>
            <person name="Hiraki A.T."/>
            <person name="Shimizu A."/>
            <person name="Kato Y."/>
            <person name="Nishiko R."/>
            <person name="Mori K."/>
            <person name="Fujita N."/>
            <person name="Imachi H."/>
            <person name="Takai K."/>
        </authorList>
    </citation>
    <scope>NUCLEOTIDE SEQUENCE [LARGE SCALE GENOMIC DNA]</scope>
    <source>
        <strain evidence="4">DSM 17711 / JCM 13418 / NBRC 101707 / SANAE</strain>
    </source>
</reference>
<feature type="transmembrane region" description="Helical" evidence="2">
    <location>
        <begin position="21"/>
        <end position="43"/>
    </location>
</feature>
<evidence type="ECO:0000313" key="3">
    <source>
        <dbReference type="EMBL" id="BAI62217.1"/>
    </source>
</evidence>
<protein>
    <submittedName>
        <fullName evidence="3">Uncharacterized protein</fullName>
    </submittedName>
</protein>
<evidence type="ECO:0000256" key="1">
    <source>
        <dbReference type="SAM" id="MobiDB-lite"/>
    </source>
</evidence>
<dbReference type="RefSeq" id="WP_012900891.1">
    <property type="nucleotide sequence ID" value="NC_013665.1"/>
</dbReference>
<gene>
    <name evidence="3" type="ordered locus">MCP_2145</name>
</gene>
<dbReference type="GeneID" id="43499732"/>
<dbReference type="Proteomes" id="UP000001882">
    <property type="component" value="Chromosome"/>
</dbReference>
<feature type="region of interest" description="Disordered" evidence="1">
    <location>
        <begin position="114"/>
        <end position="134"/>
    </location>
</feature>
<name>D1Z0J5_METPS</name>
<keyword evidence="4" id="KW-1185">Reference proteome</keyword>
<dbReference type="KEGG" id="mpd:MCP_2145"/>
<sequence length="134" mass="13796">MPLRENSQPINVKAKPIDFQKLLTAIPAILVLICMGMVAYGVVNGSSPFKAVPTPTALPIAAAMASPSTPTPGPITATPTITATPIPTSIATPAEQPSYTSQYSYWQPGHGPAVTTTSTPIITPTPTTTPSPMA</sequence>
<accession>D1Z0J5</accession>
<dbReference type="EMBL" id="AP011532">
    <property type="protein sequence ID" value="BAI62217.1"/>
    <property type="molecule type" value="Genomic_DNA"/>
</dbReference>
<reference evidence="3 4" key="1">
    <citation type="journal article" date="2007" name="Appl. Environ. Microbiol.">
        <title>Isolation of key methanogens for global methane emission from rice paddy fields: a novel isolate affiliated with the clone cluster rice cluster I.</title>
        <authorList>
            <person name="Sakai S."/>
            <person name="Imachi H."/>
            <person name="Sekiguchi Y."/>
            <person name="Ohashi A."/>
            <person name="Harada H."/>
            <person name="Kamagata Y."/>
        </authorList>
    </citation>
    <scope>NUCLEOTIDE SEQUENCE [LARGE SCALE GENOMIC DNA]</scope>
    <source>
        <strain evidence="4">DSM 17711 / JCM 13418 / NBRC 101707 / SANAE</strain>
    </source>
</reference>
<dbReference type="AlphaFoldDB" id="D1Z0J5"/>
<proteinExistence type="predicted"/>
<dbReference type="InParanoid" id="D1Z0J5"/>
<keyword evidence="2" id="KW-0472">Membrane</keyword>
<reference evidence="3 4" key="2">
    <citation type="journal article" date="2008" name="Int. J. Syst. Evol. Microbiol.">
        <title>Methanocella paludicola gen. nov., sp. nov., a methane-producing archaeon, the first isolate of the lineage 'Rice Cluster I', and proposal of the new archaeal order Methanocellales ord. nov.</title>
        <authorList>
            <person name="Sakai S."/>
            <person name="Imachi H."/>
            <person name="Hanada S."/>
            <person name="Ohashi A."/>
            <person name="Harada H."/>
            <person name="Kamagata Y."/>
        </authorList>
    </citation>
    <scope>NUCLEOTIDE SEQUENCE [LARGE SCALE GENOMIC DNA]</scope>
    <source>
        <strain evidence="4">DSM 17711 / JCM 13418 / NBRC 101707 / SANAE</strain>
    </source>
</reference>
<keyword evidence="2" id="KW-0812">Transmembrane</keyword>
<organism evidence="3 4">
    <name type="scientific">Methanocella paludicola (strain DSM 17711 / JCM 13418 / NBRC 101707 / SANAE)</name>
    <dbReference type="NCBI Taxonomy" id="304371"/>
    <lineage>
        <taxon>Archaea</taxon>
        <taxon>Methanobacteriati</taxon>
        <taxon>Methanobacteriota</taxon>
        <taxon>Stenosarchaea group</taxon>
        <taxon>Methanomicrobia</taxon>
        <taxon>Methanocellales</taxon>
        <taxon>Methanocellaceae</taxon>
        <taxon>Methanocella</taxon>
    </lineage>
</organism>
<evidence type="ECO:0000256" key="2">
    <source>
        <dbReference type="SAM" id="Phobius"/>
    </source>
</evidence>
<evidence type="ECO:0000313" key="4">
    <source>
        <dbReference type="Proteomes" id="UP000001882"/>
    </source>
</evidence>
<feature type="compositionally biased region" description="Low complexity" evidence="1">
    <location>
        <begin position="115"/>
        <end position="126"/>
    </location>
</feature>
<dbReference type="STRING" id="304371.MCP_2145"/>
<keyword evidence="2" id="KW-1133">Transmembrane helix</keyword>